<dbReference type="Pfam" id="PF00350">
    <property type="entry name" value="Dynamin_N"/>
    <property type="match status" value="1"/>
</dbReference>
<reference evidence="2" key="1">
    <citation type="journal article" date="2020" name="mSystems">
        <title>Genome- and Community-Level Interaction Insights into Carbon Utilization and Element Cycling Functions of Hydrothermarchaeota in Hydrothermal Sediment.</title>
        <authorList>
            <person name="Zhou Z."/>
            <person name="Liu Y."/>
            <person name="Xu W."/>
            <person name="Pan J."/>
            <person name="Luo Z.H."/>
            <person name="Li M."/>
        </authorList>
    </citation>
    <scope>NUCLEOTIDE SEQUENCE [LARGE SCALE GENOMIC DNA]</scope>
    <source>
        <strain evidence="2">HyVt-535</strain>
    </source>
</reference>
<accession>A0A7C5MX82</accession>
<name>A0A7C5MX82_9GAMM</name>
<proteinExistence type="predicted"/>
<dbReference type="InterPro" id="IPR045063">
    <property type="entry name" value="Dynamin_N"/>
</dbReference>
<dbReference type="InterPro" id="IPR051943">
    <property type="entry name" value="TRAFAC_Dynamin-like_GTPase"/>
</dbReference>
<evidence type="ECO:0000313" key="2">
    <source>
        <dbReference type="EMBL" id="HHH13581.1"/>
    </source>
</evidence>
<dbReference type="EMBL" id="DROM01000303">
    <property type="protein sequence ID" value="HHH13581.1"/>
    <property type="molecule type" value="Genomic_DNA"/>
</dbReference>
<protein>
    <recommendedName>
        <fullName evidence="1">Dynamin N-terminal domain-containing protein</fullName>
    </recommendedName>
</protein>
<feature type="non-terminal residue" evidence="2">
    <location>
        <position position="304"/>
    </location>
</feature>
<dbReference type="InterPro" id="IPR027417">
    <property type="entry name" value="P-loop_NTPase"/>
</dbReference>
<comment type="caution">
    <text evidence="2">The sequence shown here is derived from an EMBL/GenBank/DDBJ whole genome shotgun (WGS) entry which is preliminary data.</text>
</comment>
<gene>
    <name evidence="2" type="ORF">ENJ98_05040</name>
</gene>
<dbReference type="PANTHER" id="PTHR43681">
    <property type="entry name" value="TRANSMEMBRANE GTPASE FZO"/>
    <property type="match status" value="1"/>
</dbReference>
<feature type="domain" description="Dynamin N-terminal" evidence="1">
    <location>
        <begin position="59"/>
        <end position="272"/>
    </location>
</feature>
<dbReference type="PANTHER" id="PTHR43681:SF1">
    <property type="entry name" value="SARCALUMENIN"/>
    <property type="match status" value="1"/>
</dbReference>
<dbReference type="AlphaFoldDB" id="A0A7C5MX82"/>
<dbReference type="SUPFAM" id="SSF52540">
    <property type="entry name" value="P-loop containing nucleoside triphosphate hydrolases"/>
    <property type="match status" value="1"/>
</dbReference>
<dbReference type="Gene3D" id="3.40.50.300">
    <property type="entry name" value="P-loop containing nucleotide triphosphate hydrolases"/>
    <property type="match status" value="2"/>
</dbReference>
<evidence type="ECO:0000259" key="1">
    <source>
        <dbReference type="Pfam" id="PF00350"/>
    </source>
</evidence>
<organism evidence="2">
    <name type="scientific">Thiolapillus brandeum</name>
    <dbReference type="NCBI Taxonomy" id="1076588"/>
    <lineage>
        <taxon>Bacteria</taxon>
        <taxon>Pseudomonadati</taxon>
        <taxon>Pseudomonadota</taxon>
        <taxon>Gammaproteobacteria</taxon>
        <taxon>Chromatiales</taxon>
        <taxon>Sedimenticolaceae</taxon>
        <taxon>Thiolapillus</taxon>
    </lineage>
</organism>
<dbReference type="Proteomes" id="UP000886100">
    <property type="component" value="Unassembled WGS sequence"/>
</dbReference>
<sequence length="304" mass="34669">MTIGDLTGQLQDFSAWKQQQLQTMEQLENWLKQEGLYTSQVQRALTHATLTLHRDHITVAVVGEFSRGKTELINALFFSDHNFRLLPTDAGRTTMCPTEIFQDTSEPPCLRLLPIETRLEETSLAELQEKDSIWEHFPLDLDDSDQLHEALLKIREQKLVPREVAASMGLSEVSEIADELESMVSVPAWRLARLNYRHPLLSQGLHILDTPGLNAVSSEPELTYEMLPSAQARLFVVGADTGITQSDMEMWQQLIRQPGVRQRLSVMVVLNKADTLWDELRTEVEIQQTIQRQCQEVAEILNID</sequence>